<dbReference type="CDD" id="cd17664">
    <property type="entry name" value="Mce1_N"/>
    <property type="match status" value="1"/>
</dbReference>
<evidence type="ECO:0000256" key="13">
    <source>
        <dbReference type="PIRSR" id="PIRSR036958-1"/>
    </source>
</evidence>
<dbReference type="PIRSF" id="PIRSF036958">
    <property type="entry name" value="mRNA_capping_HCE"/>
    <property type="match status" value="1"/>
</dbReference>
<keyword evidence="6 12" id="KW-0378">Hydrolase</keyword>
<feature type="binding site" evidence="15">
    <location>
        <position position="296"/>
    </location>
    <ligand>
        <name>GTP</name>
        <dbReference type="ChEBI" id="CHEBI:37565"/>
    </ligand>
</feature>
<feature type="region of interest" description="Disordered" evidence="16">
    <location>
        <begin position="195"/>
        <end position="224"/>
    </location>
</feature>
<dbReference type="GO" id="GO:0140818">
    <property type="term" value="F:mRNA 5'-triphosphate monophosphatase activity"/>
    <property type="evidence" value="ECO:0007669"/>
    <property type="project" value="UniProtKB-EC"/>
</dbReference>
<feature type="binding site" evidence="15">
    <location>
        <begin position="340"/>
        <end position="342"/>
    </location>
    <ligand>
        <name>GTP</name>
        <dbReference type="ChEBI" id="CHEBI:37565"/>
    </ligand>
</feature>
<feature type="binding site" evidence="15">
    <location>
        <begin position="527"/>
        <end position="532"/>
    </location>
    <ligand>
        <name>GTP</name>
        <dbReference type="ChEBI" id="CHEBI:37565"/>
    </ligand>
</feature>
<evidence type="ECO:0000256" key="15">
    <source>
        <dbReference type="PIRSR" id="PIRSR036958-3"/>
    </source>
</evidence>
<dbReference type="EMBL" id="CALNXJ010000038">
    <property type="protein sequence ID" value="CAH3143957.1"/>
    <property type="molecule type" value="Genomic_DNA"/>
</dbReference>
<evidence type="ECO:0000256" key="6">
    <source>
        <dbReference type="ARBA" id="ARBA00022801"/>
    </source>
</evidence>
<dbReference type="InterPro" id="IPR001339">
    <property type="entry name" value="mRNA_cap_enzyme_adenylation"/>
</dbReference>
<dbReference type="AlphaFoldDB" id="A0AAU9XDB0"/>
<reference evidence="19 20" key="1">
    <citation type="submission" date="2022-05" db="EMBL/GenBank/DDBJ databases">
        <authorList>
            <consortium name="Genoscope - CEA"/>
            <person name="William W."/>
        </authorList>
    </citation>
    <scope>NUCLEOTIDE SEQUENCE [LARGE SCALE GENOMIC DNA]</scope>
</reference>
<dbReference type="CDD" id="cd07895">
    <property type="entry name" value="Adenylation_mRNA_capping"/>
    <property type="match status" value="1"/>
</dbReference>
<evidence type="ECO:0000256" key="2">
    <source>
        <dbReference type="ARBA" id="ARBA00022664"/>
    </source>
</evidence>
<dbReference type="GO" id="GO:0006370">
    <property type="term" value="P:7-methylguanosine mRNA capping"/>
    <property type="evidence" value="ECO:0007669"/>
    <property type="project" value="UniProtKB-UniRule"/>
</dbReference>
<dbReference type="InterPro" id="IPR029021">
    <property type="entry name" value="Prot-tyrosine_phosphatase-like"/>
</dbReference>
<keyword evidence="8 12" id="KW-0506">mRNA capping</keyword>
<dbReference type="GO" id="GO:0005634">
    <property type="term" value="C:nucleus"/>
    <property type="evidence" value="ECO:0007669"/>
    <property type="project" value="UniProtKB-SubCell"/>
</dbReference>
<feature type="domain" description="Tyrosine specific protein phosphatases" evidence="18">
    <location>
        <begin position="101"/>
        <end position="168"/>
    </location>
</feature>
<dbReference type="PROSITE" id="PS50054">
    <property type="entry name" value="TYR_PHOSPHATASE_DUAL"/>
    <property type="match status" value="1"/>
</dbReference>
<feature type="active site" description="Phosphocysteine intermediate" evidence="13">
    <location>
        <position position="123"/>
    </location>
</feature>
<dbReference type="PANTHER" id="PTHR10367:SF17">
    <property type="entry name" value="MRNA-CAPPING ENZYME"/>
    <property type="match status" value="1"/>
</dbReference>
<protein>
    <recommendedName>
        <fullName evidence="12">mRNA-capping enzyme</fullName>
    </recommendedName>
    <domain>
        <recommendedName>
            <fullName evidence="12">mRNA 5'-triphosphate monophosphatase</fullName>
            <ecNumber evidence="12">3.6.1.74</ecNumber>
        </recommendedName>
        <alternativeName>
            <fullName evidence="12">mRNA 5'-phosphatase</fullName>
        </alternativeName>
    </domain>
    <domain>
        <recommendedName>
            <fullName evidence="12">mRNA guanylyltransferase</fullName>
            <ecNumber evidence="12">2.7.7.50</ecNumber>
        </recommendedName>
        <alternativeName>
            <fullName evidence="12">GTP--RNA guanylyltransferase</fullName>
            <shortName evidence="12">GTase</shortName>
        </alternativeName>
    </domain>
</protein>
<keyword evidence="10 12" id="KW-0539">Nucleus</keyword>
<evidence type="ECO:0000259" key="17">
    <source>
        <dbReference type="PROSITE" id="PS50054"/>
    </source>
</evidence>
<keyword evidence="2 12" id="KW-0507">mRNA processing</keyword>
<evidence type="ECO:0000259" key="18">
    <source>
        <dbReference type="PROSITE" id="PS50056"/>
    </source>
</evidence>
<evidence type="ECO:0000256" key="8">
    <source>
        <dbReference type="ARBA" id="ARBA00023042"/>
    </source>
</evidence>
<evidence type="ECO:0000313" key="20">
    <source>
        <dbReference type="Proteomes" id="UP001159428"/>
    </source>
</evidence>
<evidence type="ECO:0000256" key="1">
    <source>
        <dbReference type="ARBA" id="ARBA00004123"/>
    </source>
</evidence>
<evidence type="ECO:0000256" key="10">
    <source>
        <dbReference type="ARBA" id="ARBA00023242"/>
    </source>
</evidence>
<organism evidence="19 20">
    <name type="scientific">Pocillopora meandrina</name>
    <dbReference type="NCBI Taxonomy" id="46732"/>
    <lineage>
        <taxon>Eukaryota</taxon>
        <taxon>Metazoa</taxon>
        <taxon>Cnidaria</taxon>
        <taxon>Anthozoa</taxon>
        <taxon>Hexacorallia</taxon>
        <taxon>Scleractinia</taxon>
        <taxon>Astrocoeniina</taxon>
        <taxon>Pocilloporidae</taxon>
        <taxon>Pocillopora</taxon>
    </lineage>
</organism>
<dbReference type="InterPro" id="IPR000387">
    <property type="entry name" value="Tyr_Pase_dom"/>
</dbReference>
<dbReference type="SUPFAM" id="SSF52799">
    <property type="entry name" value="(Phosphotyrosine protein) phosphatases II"/>
    <property type="match status" value="1"/>
</dbReference>
<dbReference type="PROSITE" id="PS00383">
    <property type="entry name" value="TYR_PHOSPHATASE_1"/>
    <property type="match status" value="1"/>
</dbReference>
<name>A0AAU9XDB0_9CNID</name>
<dbReference type="GO" id="GO:0005524">
    <property type="term" value="F:ATP binding"/>
    <property type="evidence" value="ECO:0007669"/>
    <property type="project" value="InterPro"/>
</dbReference>
<feature type="binding site" evidence="15">
    <location>
        <begin position="455"/>
        <end position="457"/>
    </location>
    <ligand>
        <name>GTP</name>
        <dbReference type="ChEBI" id="CHEBI:37565"/>
    </ligand>
</feature>
<dbReference type="SUPFAM" id="SSF50249">
    <property type="entry name" value="Nucleic acid-binding proteins"/>
    <property type="match status" value="1"/>
</dbReference>
<accession>A0AAU9XDB0</accession>
<dbReference type="PROSITE" id="PS50056">
    <property type="entry name" value="TYR_PHOSPHATASE_2"/>
    <property type="match status" value="1"/>
</dbReference>
<feature type="domain" description="Tyrosine-protein phosphatase" evidence="17">
    <location>
        <begin position="31"/>
        <end position="180"/>
    </location>
</feature>
<comment type="catalytic activity">
    <reaction evidence="12">
        <text>a 5'-end triphospho-ribonucleoside in mRNA + H2O = a 5'-end diphospho-ribonucleoside in mRNA + phosphate + H(+)</text>
        <dbReference type="Rhea" id="RHEA:67004"/>
        <dbReference type="Rhea" id="RHEA-COMP:17164"/>
        <dbReference type="Rhea" id="RHEA-COMP:17165"/>
        <dbReference type="ChEBI" id="CHEBI:15377"/>
        <dbReference type="ChEBI" id="CHEBI:15378"/>
        <dbReference type="ChEBI" id="CHEBI:43474"/>
        <dbReference type="ChEBI" id="CHEBI:167616"/>
        <dbReference type="ChEBI" id="CHEBI:167618"/>
        <dbReference type="EC" id="3.6.1.74"/>
    </reaction>
</comment>
<dbReference type="Gene3D" id="3.30.470.30">
    <property type="entry name" value="DNA ligase/mRNA capping enzyme"/>
    <property type="match status" value="1"/>
</dbReference>
<keyword evidence="7" id="KW-0904">Protein phosphatase</keyword>
<dbReference type="GO" id="GO:0004484">
    <property type="term" value="F:mRNA guanylyltransferase activity"/>
    <property type="evidence" value="ECO:0007669"/>
    <property type="project" value="UniProtKB-UniRule"/>
</dbReference>
<dbReference type="EC" id="2.7.7.50" evidence="12"/>
<sequence length="584" mass="67913">MSVPQRWLNCPRKSQIIAEKFLAFKTPLGPRYDDEIPEANRFQLPMLFAYLQSLQMRLGLIIDLTNTNRFYDKTVVERTGIKHIKMQLKGHKETPSPEQVALFIRMCDRYFDQNPGELIGVHCTHGFNRTGFLIIAYLVEKDDWSIEAAIHCFAQCRPPGIYKAHYLQDLVKRYSDSNESIAAPELPDWCYDEEEGLSDNEEENGRTVEDGSHSDGRRKKMRRDPRLKEAKFMDEVEGIEVVNSPRREDIQEICEKMCAWESGGFPGSQPVSMDVQNIKLLHEKPYRVSWKADGVRYMMLILKEREIYLIDRDNNVFAAPQFHFPQRKNLRKHIFDTLIDGEMVLDKENEKVHPRYLAYDIVRFQGQEVGKQSHDIRMICIEKEIEMARNQAAQQGLLDKSKEPFSIRAKKFFPVEKAEWVLENWSPKLSHENDGLIFNPAEEPYEAGQSSELLKWKPHTLNSVDFVLNIRTVRQEGCIPELVGALMVGGCDRPFSQIKVTKELKSLDKRVVECTWDAKNNQWKFLRVREDKSFPNGFKTAMSVCKSIQQPVTKKWLLEVIEKHRYHSVRHRDPNAPSTSHAAV</sequence>
<dbReference type="FunFam" id="3.90.190.10:FF:000040">
    <property type="entry name" value="mRNA-capping enzyme"/>
    <property type="match status" value="1"/>
</dbReference>
<keyword evidence="4 12" id="KW-0548">Nucleotidyltransferase</keyword>
<dbReference type="InterPro" id="IPR016130">
    <property type="entry name" value="Tyr_Pase_AS"/>
</dbReference>
<dbReference type="Proteomes" id="UP001159428">
    <property type="component" value="Unassembled WGS sequence"/>
</dbReference>
<evidence type="ECO:0000256" key="7">
    <source>
        <dbReference type="ARBA" id="ARBA00022912"/>
    </source>
</evidence>
<evidence type="ECO:0000256" key="16">
    <source>
        <dbReference type="SAM" id="MobiDB-lite"/>
    </source>
</evidence>
<dbReference type="InterPro" id="IPR013846">
    <property type="entry name" value="mRNA_cap_enzyme_C"/>
</dbReference>
<dbReference type="SUPFAM" id="SSF56091">
    <property type="entry name" value="DNA ligase/mRNA capping enzyme, catalytic domain"/>
    <property type="match status" value="1"/>
</dbReference>
<dbReference type="Pfam" id="PF00782">
    <property type="entry name" value="DSPc"/>
    <property type="match status" value="1"/>
</dbReference>
<dbReference type="InterPro" id="IPR020422">
    <property type="entry name" value="TYR_PHOSPHATASE_DUAL_dom"/>
</dbReference>
<proteinExistence type="inferred from homology"/>
<keyword evidence="9 12" id="KW-0342">GTP-binding</keyword>
<comment type="subcellular location">
    <subcellularLocation>
        <location evidence="1 12">Nucleus</location>
    </subcellularLocation>
</comment>
<dbReference type="InterPro" id="IPR000340">
    <property type="entry name" value="Dual-sp_phosphatase_cat-dom"/>
</dbReference>
<evidence type="ECO:0000256" key="5">
    <source>
        <dbReference type="ARBA" id="ARBA00022741"/>
    </source>
</evidence>
<dbReference type="Gene3D" id="2.40.50.140">
    <property type="entry name" value="Nucleic acid-binding proteins"/>
    <property type="match status" value="1"/>
</dbReference>
<keyword evidence="20" id="KW-1185">Reference proteome</keyword>
<dbReference type="Gene3D" id="3.90.190.10">
    <property type="entry name" value="Protein tyrosine phosphatase superfamily"/>
    <property type="match status" value="1"/>
</dbReference>
<gene>
    <name evidence="19" type="ORF">PMEA_00020875</name>
</gene>
<dbReference type="FunFam" id="2.40.50.140:FF:000291">
    <property type="entry name" value="mRNA-capping enzyme"/>
    <property type="match status" value="1"/>
</dbReference>
<evidence type="ECO:0000256" key="4">
    <source>
        <dbReference type="ARBA" id="ARBA00022695"/>
    </source>
</evidence>
<feature type="active site" description="N6-GMP-lysine intermediate" evidence="14">
    <location>
        <position position="291"/>
    </location>
</feature>
<comment type="caution">
    <text evidence="19">The sequence shown here is derived from an EMBL/GenBank/DDBJ whole genome shotgun (WGS) entry which is preliminary data.</text>
</comment>
<dbReference type="FunFam" id="3.30.470.30:FF:000040">
    <property type="entry name" value="mRNA-capping enzyme"/>
    <property type="match status" value="1"/>
</dbReference>
<dbReference type="InterPro" id="IPR017074">
    <property type="entry name" value="mRNA_cap_enz_bifunc"/>
</dbReference>
<evidence type="ECO:0000256" key="11">
    <source>
        <dbReference type="ARBA" id="ARBA00044624"/>
    </source>
</evidence>
<dbReference type="GO" id="GO:0004651">
    <property type="term" value="F:polynucleotide 5'-phosphatase activity"/>
    <property type="evidence" value="ECO:0007669"/>
    <property type="project" value="UniProtKB-UniRule"/>
</dbReference>
<comment type="catalytic activity">
    <reaction evidence="11">
        <text>a 5'-end diphospho-ribonucleoside in mRNA + GTP + H(+) = a 5'-end (5'-triphosphoguanosine)-ribonucleoside in mRNA + diphosphate</text>
        <dbReference type="Rhea" id="RHEA:67012"/>
        <dbReference type="Rhea" id="RHEA-COMP:17165"/>
        <dbReference type="Rhea" id="RHEA-COMP:17166"/>
        <dbReference type="ChEBI" id="CHEBI:15378"/>
        <dbReference type="ChEBI" id="CHEBI:33019"/>
        <dbReference type="ChEBI" id="CHEBI:37565"/>
        <dbReference type="ChEBI" id="CHEBI:167616"/>
        <dbReference type="ChEBI" id="CHEBI:167617"/>
        <dbReference type="EC" id="2.7.7.50"/>
    </reaction>
    <physiologicalReaction direction="left-to-right" evidence="11">
        <dbReference type="Rhea" id="RHEA:67013"/>
    </physiologicalReaction>
</comment>
<dbReference type="GO" id="GO:0004721">
    <property type="term" value="F:phosphoprotein phosphatase activity"/>
    <property type="evidence" value="ECO:0007669"/>
    <property type="project" value="UniProtKB-UniRule"/>
</dbReference>
<evidence type="ECO:0000313" key="19">
    <source>
        <dbReference type="EMBL" id="CAH3143957.1"/>
    </source>
</evidence>
<dbReference type="Pfam" id="PF01331">
    <property type="entry name" value="mRNA_cap_enzyme"/>
    <property type="match status" value="1"/>
</dbReference>
<evidence type="ECO:0000256" key="9">
    <source>
        <dbReference type="ARBA" id="ARBA00023134"/>
    </source>
</evidence>
<dbReference type="PANTHER" id="PTHR10367">
    <property type="entry name" value="MRNA-CAPPING ENZYME"/>
    <property type="match status" value="1"/>
</dbReference>
<keyword evidence="3 12" id="KW-0808">Transferase</keyword>
<keyword evidence="5 12" id="KW-0547">Nucleotide-binding</keyword>
<comment type="similarity">
    <text evidence="12">In the C-terminal section; belongs to the eukaryotic GTase family.</text>
</comment>
<feature type="compositionally biased region" description="Basic and acidic residues" evidence="16">
    <location>
        <begin position="203"/>
        <end position="215"/>
    </location>
</feature>
<evidence type="ECO:0000256" key="12">
    <source>
        <dbReference type="PIRNR" id="PIRNR036958"/>
    </source>
</evidence>
<dbReference type="GO" id="GO:0005525">
    <property type="term" value="F:GTP binding"/>
    <property type="evidence" value="ECO:0007669"/>
    <property type="project" value="UniProtKB-UniRule"/>
</dbReference>
<comment type="function">
    <text evidence="12">Bifunctional mRNA-capping enzyme exhibiting RNA 5'-triphosphate monophosphatase activity in the N-terminal part and mRNA guanylyltransferase activity in the C-terminal part. Catalyzes the first two steps of cap formation: by removing the gamma-phosphate from the 5'-triphosphate end of nascent mRNA to yield a diphosphate end, and by transferring the GMP moiety of GTP to the 5'-diphosphate terminus of RNA via a covalent enzyme-GMP reaction intermediate.</text>
</comment>
<dbReference type="Pfam" id="PF03919">
    <property type="entry name" value="mRNA_cap_C"/>
    <property type="match status" value="1"/>
</dbReference>
<dbReference type="InterPro" id="IPR012340">
    <property type="entry name" value="NA-bd_OB-fold"/>
</dbReference>
<dbReference type="InterPro" id="IPR051029">
    <property type="entry name" value="mRNA_Capping_Enz/RNA_Phosphat"/>
</dbReference>
<feature type="binding site" evidence="15">
    <location>
        <position position="312"/>
    </location>
    <ligand>
        <name>GTP</name>
        <dbReference type="ChEBI" id="CHEBI:37565"/>
    </ligand>
</feature>
<dbReference type="EC" id="3.6.1.74" evidence="12"/>
<comment type="similarity">
    <text evidence="12">In the N-terminal section; belongs to the non-receptor class of the protein-tyrosine phosphatase family.</text>
</comment>
<evidence type="ECO:0000256" key="3">
    <source>
        <dbReference type="ARBA" id="ARBA00022679"/>
    </source>
</evidence>
<evidence type="ECO:0000256" key="14">
    <source>
        <dbReference type="PIRSR" id="PIRSR036958-2"/>
    </source>
</evidence>